<evidence type="ECO:0000313" key="12">
    <source>
        <dbReference type="Proteomes" id="UP000629025"/>
    </source>
</evidence>
<sequence length="502" mass="55129">MQIAPNLTALLAGASAVLAFAPYSLPLFALLSPALLWLLLRDQPPARALLRGWLFGLGFFGAGVSWVYVSIHTYGNASVVLAAALTLAFCAALALLFALQAWIGARWFSGGHAWLGFIALWWLFEWLRSWLLTGFPWLYLGYAWIDTPFSALAPIGGVWLLSMLSLLLAGGAVEALLRRQLVPLLPGTTLALCALLLPNHWSQPAAEPMHVAVVQPNVPQLMKWDPDHLSSILDQLIGLTEQQPEAELVVWPENAVPALYHRIADRLAPLLEWLETTNTTLITGLPTATRDLNNPERVLYHNSLMALGEQTGLYHKHRLVPFGEYVPLEAQLRGLIEFFNLPMSSFSLPQRNLSPLRLGRHEIASAICYEIAYPELVRKSALSAELILTVSNDTWFGRSIGPDQHLQMARMRALENGRWVIRGTNNGITALIDPKGQISARLPVDETGVLRGSVTPMTGQTPYQRVGAWPLLAINLLLLGLRLLRVGAARKHDGAAAAGLNN</sequence>
<dbReference type="PANTHER" id="PTHR38686:SF1">
    <property type="entry name" value="APOLIPOPROTEIN N-ACYLTRANSFERASE"/>
    <property type="match status" value="1"/>
</dbReference>
<comment type="caution">
    <text evidence="9">Lacks conserved residue(s) required for the propagation of feature annotation.</text>
</comment>
<evidence type="ECO:0000313" key="11">
    <source>
        <dbReference type="EMBL" id="GGC08407.1"/>
    </source>
</evidence>
<dbReference type="Pfam" id="PF20154">
    <property type="entry name" value="LNT_N"/>
    <property type="match status" value="1"/>
</dbReference>
<keyword evidence="6 9" id="KW-1133">Transmembrane helix</keyword>
<name>A0ABQ1KU13_9GAMM</name>
<keyword evidence="8 9" id="KW-0012">Acyltransferase</keyword>
<keyword evidence="7 9" id="KW-0472">Membrane</keyword>
<dbReference type="EC" id="2.3.1.269" evidence="9"/>
<evidence type="ECO:0000256" key="1">
    <source>
        <dbReference type="ARBA" id="ARBA00004651"/>
    </source>
</evidence>
<reference evidence="12" key="1">
    <citation type="journal article" date="2019" name="Int. J. Syst. Evol. Microbiol.">
        <title>The Global Catalogue of Microorganisms (GCM) 10K type strain sequencing project: providing services to taxonomists for standard genome sequencing and annotation.</title>
        <authorList>
            <consortium name="The Broad Institute Genomics Platform"/>
            <consortium name="The Broad Institute Genome Sequencing Center for Infectious Disease"/>
            <person name="Wu L."/>
            <person name="Ma J."/>
        </authorList>
    </citation>
    <scope>NUCLEOTIDE SEQUENCE [LARGE SCALE GENOMIC DNA]</scope>
    <source>
        <strain evidence="12">CGMCC 1.15341</strain>
    </source>
</reference>
<dbReference type="NCBIfam" id="TIGR00546">
    <property type="entry name" value="lnt"/>
    <property type="match status" value="1"/>
</dbReference>
<proteinExistence type="inferred from homology"/>
<dbReference type="Proteomes" id="UP000629025">
    <property type="component" value="Unassembled WGS sequence"/>
</dbReference>
<evidence type="ECO:0000256" key="8">
    <source>
        <dbReference type="ARBA" id="ARBA00023315"/>
    </source>
</evidence>
<comment type="caution">
    <text evidence="11">The sequence shown here is derived from an EMBL/GenBank/DDBJ whole genome shotgun (WGS) entry which is preliminary data.</text>
</comment>
<dbReference type="EMBL" id="BMIJ01000008">
    <property type="protein sequence ID" value="GGC08407.1"/>
    <property type="molecule type" value="Genomic_DNA"/>
</dbReference>
<comment type="pathway">
    <text evidence="9">Protein modification; lipoprotein biosynthesis (N-acyl transfer).</text>
</comment>
<evidence type="ECO:0000256" key="9">
    <source>
        <dbReference type="HAMAP-Rule" id="MF_01148"/>
    </source>
</evidence>
<keyword evidence="4 9" id="KW-0808">Transferase</keyword>
<comment type="similarity">
    <text evidence="2 9">Belongs to the CN hydrolase family. Apolipoprotein N-acyltransferase subfamily.</text>
</comment>
<dbReference type="Gene3D" id="3.60.110.10">
    <property type="entry name" value="Carbon-nitrogen hydrolase"/>
    <property type="match status" value="1"/>
</dbReference>
<evidence type="ECO:0000256" key="5">
    <source>
        <dbReference type="ARBA" id="ARBA00022692"/>
    </source>
</evidence>
<organism evidence="11 12">
    <name type="scientific">Marinobacterium zhoushanense</name>
    <dbReference type="NCBI Taxonomy" id="1679163"/>
    <lineage>
        <taxon>Bacteria</taxon>
        <taxon>Pseudomonadati</taxon>
        <taxon>Pseudomonadota</taxon>
        <taxon>Gammaproteobacteria</taxon>
        <taxon>Oceanospirillales</taxon>
        <taxon>Oceanospirillaceae</taxon>
        <taxon>Marinobacterium</taxon>
    </lineage>
</organism>
<dbReference type="Pfam" id="PF00795">
    <property type="entry name" value="CN_hydrolase"/>
    <property type="match status" value="1"/>
</dbReference>
<keyword evidence="3 9" id="KW-1003">Cell membrane</keyword>
<evidence type="ECO:0000256" key="4">
    <source>
        <dbReference type="ARBA" id="ARBA00022679"/>
    </source>
</evidence>
<dbReference type="SUPFAM" id="SSF56317">
    <property type="entry name" value="Carbon-nitrogen hydrolase"/>
    <property type="match status" value="1"/>
</dbReference>
<feature type="transmembrane region" description="Helical" evidence="9">
    <location>
        <begin position="151"/>
        <end position="169"/>
    </location>
</feature>
<feature type="transmembrane region" description="Helical" evidence="9">
    <location>
        <begin position="77"/>
        <end position="99"/>
    </location>
</feature>
<feature type="domain" description="CN hydrolase" evidence="10">
    <location>
        <begin position="214"/>
        <end position="456"/>
    </location>
</feature>
<evidence type="ECO:0000256" key="2">
    <source>
        <dbReference type="ARBA" id="ARBA00010065"/>
    </source>
</evidence>
<dbReference type="InterPro" id="IPR036526">
    <property type="entry name" value="C-N_Hydrolase_sf"/>
</dbReference>
<dbReference type="InterPro" id="IPR045378">
    <property type="entry name" value="LNT_N"/>
</dbReference>
<keyword evidence="5 9" id="KW-0812">Transmembrane</keyword>
<comment type="catalytic activity">
    <reaction evidence="9">
        <text>N-terminal S-1,2-diacyl-sn-glyceryl-L-cysteinyl-[lipoprotein] + a glycerophospholipid = N-acyl-S-1,2-diacyl-sn-glyceryl-L-cysteinyl-[lipoprotein] + a 2-acyl-sn-glycero-3-phospholipid + H(+)</text>
        <dbReference type="Rhea" id="RHEA:48228"/>
        <dbReference type="Rhea" id="RHEA-COMP:14681"/>
        <dbReference type="Rhea" id="RHEA-COMP:14684"/>
        <dbReference type="ChEBI" id="CHEBI:15378"/>
        <dbReference type="ChEBI" id="CHEBI:136912"/>
        <dbReference type="ChEBI" id="CHEBI:140656"/>
        <dbReference type="ChEBI" id="CHEBI:140657"/>
        <dbReference type="ChEBI" id="CHEBI:140660"/>
        <dbReference type="EC" id="2.3.1.269"/>
    </reaction>
</comment>
<dbReference type="PROSITE" id="PS50263">
    <property type="entry name" value="CN_HYDROLASE"/>
    <property type="match status" value="1"/>
</dbReference>
<dbReference type="InterPro" id="IPR004563">
    <property type="entry name" value="Apolipo_AcylTrfase"/>
</dbReference>
<dbReference type="InterPro" id="IPR003010">
    <property type="entry name" value="C-N_Hydrolase"/>
</dbReference>
<keyword evidence="12" id="KW-1185">Reference proteome</keyword>
<feature type="transmembrane region" description="Helical" evidence="9">
    <location>
        <begin position="52"/>
        <end position="71"/>
    </location>
</feature>
<dbReference type="HAMAP" id="MF_01148">
    <property type="entry name" value="Lnt"/>
    <property type="match status" value="1"/>
</dbReference>
<comment type="function">
    <text evidence="9">Catalyzes the phospholipid dependent N-acylation of the N-terminal cysteine of apolipoprotein, the last step in lipoprotein maturation.</text>
</comment>
<gene>
    <name evidence="9 11" type="primary">lnt</name>
    <name evidence="11" type="ORF">GCM10011352_38400</name>
</gene>
<evidence type="ECO:0000256" key="3">
    <source>
        <dbReference type="ARBA" id="ARBA00022475"/>
    </source>
</evidence>
<accession>A0ABQ1KU13</accession>
<comment type="subcellular location">
    <subcellularLocation>
        <location evidence="1 9">Cell membrane</location>
        <topology evidence="1 9">Multi-pass membrane protein</topology>
    </subcellularLocation>
</comment>
<protein>
    <recommendedName>
        <fullName evidence="9">Apolipoprotein N-acyltransferase</fullName>
        <shortName evidence="9">ALP N-acyltransferase</shortName>
        <ecNumber evidence="9">2.3.1.269</ecNumber>
    </recommendedName>
</protein>
<dbReference type="CDD" id="cd07571">
    <property type="entry name" value="ALP_N-acyl_transferase"/>
    <property type="match status" value="1"/>
</dbReference>
<evidence type="ECO:0000259" key="10">
    <source>
        <dbReference type="PROSITE" id="PS50263"/>
    </source>
</evidence>
<feature type="transmembrane region" description="Helical" evidence="9">
    <location>
        <begin position="111"/>
        <end position="131"/>
    </location>
</feature>
<feature type="transmembrane region" description="Helical" evidence="9">
    <location>
        <begin position="181"/>
        <end position="201"/>
    </location>
</feature>
<dbReference type="PANTHER" id="PTHR38686">
    <property type="entry name" value="APOLIPOPROTEIN N-ACYLTRANSFERASE"/>
    <property type="match status" value="1"/>
</dbReference>
<evidence type="ECO:0000256" key="6">
    <source>
        <dbReference type="ARBA" id="ARBA00022989"/>
    </source>
</evidence>
<evidence type="ECO:0000256" key="7">
    <source>
        <dbReference type="ARBA" id="ARBA00023136"/>
    </source>
</evidence>